<keyword evidence="1" id="KW-0732">Signal</keyword>
<dbReference type="EMBL" id="CP049989">
    <property type="protein sequence ID" value="QIM50689.1"/>
    <property type="molecule type" value="Genomic_DNA"/>
</dbReference>
<keyword evidence="3" id="KW-0378">Hydrolase</keyword>
<feature type="chain" id="PRO_5026351950" evidence="1">
    <location>
        <begin position="20"/>
        <end position="262"/>
    </location>
</feature>
<keyword evidence="3" id="KW-0645">Protease</keyword>
<accession>A0A6G8IC31</accession>
<dbReference type="GO" id="GO:0004252">
    <property type="term" value="F:serine-type endopeptidase activity"/>
    <property type="evidence" value="ECO:0007669"/>
    <property type="project" value="InterPro"/>
</dbReference>
<name>A0A6G8IC31_9BURK</name>
<dbReference type="Proteomes" id="UP000503162">
    <property type="component" value="Chromosome"/>
</dbReference>
<evidence type="ECO:0000259" key="2">
    <source>
        <dbReference type="PROSITE" id="PS50240"/>
    </source>
</evidence>
<evidence type="ECO:0000313" key="4">
    <source>
        <dbReference type="Proteomes" id="UP000503162"/>
    </source>
</evidence>
<dbReference type="KEGG" id="hcz:G9Q37_00355"/>
<protein>
    <submittedName>
        <fullName evidence="3">Trypsin-like serine protease</fullName>
    </submittedName>
</protein>
<dbReference type="Pfam" id="PF13365">
    <property type="entry name" value="Trypsin_2"/>
    <property type="match status" value="1"/>
</dbReference>
<dbReference type="PROSITE" id="PS50240">
    <property type="entry name" value="TRYPSIN_DOM"/>
    <property type="match status" value="1"/>
</dbReference>
<evidence type="ECO:0000313" key="3">
    <source>
        <dbReference type="EMBL" id="QIM50689.1"/>
    </source>
</evidence>
<dbReference type="AlphaFoldDB" id="A0A6G8IC31"/>
<dbReference type="RefSeq" id="WP_166222925.1">
    <property type="nucleotide sequence ID" value="NZ_CP049989.1"/>
</dbReference>
<reference evidence="3 4" key="1">
    <citation type="submission" date="2020-03" db="EMBL/GenBank/DDBJ databases">
        <title>Hydrogenophaga sp. nov. isolated from cyanobacterial mat.</title>
        <authorList>
            <person name="Thorat V."/>
            <person name="Kirdat K."/>
            <person name="Tiwarekar B."/>
            <person name="Costa E.D."/>
            <person name="Yadav A."/>
        </authorList>
    </citation>
    <scope>NUCLEOTIDE SEQUENCE [LARGE SCALE GENOMIC DNA]</scope>
    <source>
        <strain evidence="3 4">BA0156</strain>
    </source>
</reference>
<keyword evidence="4" id="KW-1185">Reference proteome</keyword>
<dbReference type="InterPro" id="IPR001314">
    <property type="entry name" value="Peptidase_S1A"/>
</dbReference>
<dbReference type="PRINTS" id="PR00722">
    <property type="entry name" value="CHYMOTRYPSIN"/>
</dbReference>
<sequence length="262" mass="26411">MRRRAALWCLLAAPLTAAALEGGAGASDPQAGTPAAAVGSLYAAQRLLSGVLIDRQWVLTAAHAVNGAVPAEVVFRSPLAGGFVARARAVHVHPGFVTGQVDLALVQLERPAPAALPPAPLYTGPLLGHIVHLVSHGGSTTLITTGENRVDALQPDAAGRPLLYLFDQDGPDLSSNVIGPAVPANGTLGAGREATLAAGDSGSAAFVVLDGRWGLAGINTFQATVTPKGGGPVGRLAGGIWLAPQAAWIARVLRGEAADAKP</sequence>
<gene>
    <name evidence="3" type="ORF">G9Q37_00355</name>
</gene>
<proteinExistence type="predicted"/>
<dbReference type="InterPro" id="IPR001254">
    <property type="entry name" value="Trypsin_dom"/>
</dbReference>
<feature type="domain" description="Peptidase S1" evidence="2">
    <location>
        <begin position="20"/>
        <end position="254"/>
    </location>
</feature>
<evidence type="ECO:0000256" key="1">
    <source>
        <dbReference type="SAM" id="SignalP"/>
    </source>
</evidence>
<dbReference type="Gene3D" id="2.40.10.10">
    <property type="entry name" value="Trypsin-like serine proteases"/>
    <property type="match status" value="1"/>
</dbReference>
<feature type="signal peptide" evidence="1">
    <location>
        <begin position="1"/>
        <end position="19"/>
    </location>
</feature>
<dbReference type="SUPFAM" id="SSF50494">
    <property type="entry name" value="Trypsin-like serine proteases"/>
    <property type="match status" value="1"/>
</dbReference>
<dbReference type="InterPro" id="IPR043504">
    <property type="entry name" value="Peptidase_S1_PA_chymotrypsin"/>
</dbReference>
<organism evidence="3 4">
    <name type="scientific">Hydrogenophaga crocea</name>
    <dbReference type="NCBI Taxonomy" id="2716225"/>
    <lineage>
        <taxon>Bacteria</taxon>
        <taxon>Pseudomonadati</taxon>
        <taxon>Pseudomonadota</taxon>
        <taxon>Betaproteobacteria</taxon>
        <taxon>Burkholderiales</taxon>
        <taxon>Comamonadaceae</taxon>
        <taxon>Hydrogenophaga</taxon>
    </lineage>
</organism>
<dbReference type="InterPro" id="IPR009003">
    <property type="entry name" value="Peptidase_S1_PA"/>
</dbReference>
<dbReference type="GO" id="GO:0006508">
    <property type="term" value="P:proteolysis"/>
    <property type="evidence" value="ECO:0007669"/>
    <property type="project" value="UniProtKB-KW"/>
</dbReference>